<dbReference type="RefSeq" id="WP_394824804.1">
    <property type="nucleotide sequence ID" value="NZ_CP089984.1"/>
</dbReference>
<name>A0ABZ2M005_9BACT</name>
<feature type="chain" id="PRO_5047236100" evidence="2">
    <location>
        <begin position="23"/>
        <end position="416"/>
    </location>
</feature>
<accession>A0ABZ2M005</accession>
<gene>
    <name evidence="3" type="ORF">LZC94_46095</name>
</gene>
<dbReference type="SUPFAM" id="SSF110296">
    <property type="entry name" value="Oligoxyloglucan reducing end-specific cellobiohydrolase"/>
    <property type="match status" value="2"/>
</dbReference>
<proteinExistence type="predicted"/>
<dbReference type="EMBL" id="CP089984">
    <property type="protein sequence ID" value="WXB15179.1"/>
    <property type="molecule type" value="Genomic_DNA"/>
</dbReference>
<dbReference type="Proteomes" id="UP001370348">
    <property type="component" value="Chromosome"/>
</dbReference>
<dbReference type="InterPro" id="IPR015943">
    <property type="entry name" value="WD40/YVTN_repeat-like_dom_sf"/>
</dbReference>
<evidence type="ECO:0000313" key="4">
    <source>
        <dbReference type="Proteomes" id="UP001370348"/>
    </source>
</evidence>
<feature type="signal peptide" evidence="2">
    <location>
        <begin position="1"/>
        <end position="22"/>
    </location>
</feature>
<feature type="compositionally biased region" description="Basic and acidic residues" evidence="1">
    <location>
        <begin position="72"/>
        <end position="81"/>
    </location>
</feature>
<evidence type="ECO:0000256" key="1">
    <source>
        <dbReference type="SAM" id="MobiDB-lite"/>
    </source>
</evidence>
<reference evidence="3 4" key="1">
    <citation type="submission" date="2021-12" db="EMBL/GenBank/DDBJ databases">
        <title>Discovery of the Pendulisporaceae a myxobacterial family with distinct sporulation behavior and unique specialized metabolism.</title>
        <authorList>
            <person name="Garcia R."/>
            <person name="Popoff A."/>
            <person name="Bader C.D."/>
            <person name="Loehr J."/>
            <person name="Walesch S."/>
            <person name="Walt C."/>
            <person name="Boldt J."/>
            <person name="Bunk B."/>
            <person name="Haeckl F.J.F.P.J."/>
            <person name="Gunesch A.P."/>
            <person name="Birkelbach J."/>
            <person name="Nuebel U."/>
            <person name="Pietschmann T."/>
            <person name="Bach T."/>
            <person name="Mueller R."/>
        </authorList>
    </citation>
    <scope>NUCLEOTIDE SEQUENCE [LARGE SCALE GENOMIC DNA]</scope>
    <source>
        <strain evidence="3 4">MSr11954</strain>
    </source>
</reference>
<dbReference type="Gene3D" id="2.130.10.10">
    <property type="entry name" value="YVTN repeat-like/Quinoprotein amine dehydrogenase"/>
    <property type="match status" value="1"/>
</dbReference>
<keyword evidence="2" id="KW-0732">Signal</keyword>
<evidence type="ECO:0000313" key="3">
    <source>
        <dbReference type="EMBL" id="WXB15179.1"/>
    </source>
</evidence>
<sequence length="416" mass="41304">MRTLVRAGAGAGLVGFSISFCALFVAACADDPSSSPGPGPFGSDAGTAEDARSGPDPFEDAGTDSGPSSGDAGRDAARPAEGDWSPAAGFTGDVQSLAISDLGSGTLPIVALGSSGAQRSIDNGITWSAFNEGLTNPRGVSLGAIPGGTSLLASSERGAADAGAPYVFASTNGGAWSSRDITVPAAGAVPNDAHDVHGWLVLGGAGQMGCGRNVATGGPDVLQGKMGGSKWKVNPILPPATSQGACRALVGQANDNLYATVFAPGSVGGVFQSTGGQAVDWSDVGAGIDPADKPYTFALAMSRTQPKTLYVGIQRSGGGRVYKTVDGAVTWSRASEGIPEGDPVVSLAVHPTLPNVAYAGTRSGVYKTADGGASWTLSHASRGATVTALAVHHLDGTMVFAGMDAAPGLWISRSGG</sequence>
<keyword evidence="4" id="KW-1185">Reference proteome</keyword>
<protein>
    <submittedName>
        <fullName evidence="3">Uncharacterized protein</fullName>
    </submittedName>
</protein>
<feature type="region of interest" description="Disordered" evidence="1">
    <location>
        <begin position="31"/>
        <end position="88"/>
    </location>
</feature>
<feature type="compositionally biased region" description="Low complexity" evidence="1">
    <location>
        <begin position="31"/>
        <end position="46"/>
    </location>
</feature>
<organism evidence="3 4">
    <name type="scientific">Pendulispora albinea</name>
    <dbReference type="NCBI Taxonomy" id="2741071"/>
    <lineage>
        <taxon>Bacteria</taxon>
        <taxon>Pseudomonadati</taxon>
        <taxon>Myxococcota</taxon>
        <taxon>Myxococcia</taxon>
        <taxon>Myxococcales</taxon>
        <taxon>Sorangiineae</taxon>
        <taxon>Pendulisporaceae</taxon>
        <taxon>Pendulispora</taxon>
    </lineage>
</organism>
<dbReference type="PROSITE" id="PS51257">
    <property type="entry name" value="PROKAR_LIPOPROTEIN"/>
    <property type="match status" value="1"/>
</dbReference>
<evidence type="ECO:0000256" key="2">
    <source>
        <dbReference type="SAM" id="SignalP"/>
    </source>
</evidence>